<reference evidence="3 4" key="1">
    <citation type="journal article" date="2024" name="Commun. Biol.">
        <title>Comparative genomic analysis of thermophilic fungi reveals convergent evolutionary adaptations and gene losses.</title>
        <authorList>
            <person name="Steindorff A.S."/>
            <person name="Aguilar-Pontes M.V."/>
            <person name="Robinson A.J."/>
            <person name="Andreopoulos B."/>
            <person name="LaButti K."/>
            <person name="Kuo A."/>
            <person name="Mondo S."/>
            <person name="Riley R."/>
            <person name="Otillar R."/>
            <person name="Haridas S."/>
            <person name="Lipzen A."/>
            <person name="Grimwood J."/>
            <person name="Schmutz J."/>
            <person name="Clum A."/>
            <person name="Reid I.D."/>
            <person name="Moisan M.C."/>
            <person name="Butler G."/>
            <person name="Nguyen T.T.M."/>
            <person name="Dewar K."/>
            <person name="Conant G."/>
            <person name="Drula E."/>
            <person name="Henrissat B."/>
            <person name="Hansel C."/>
            <person name="Singer S."/>
            <person name="Hutchinson M.I."/>
            <person name="de Vries R.P."/>
            <person name="Natvig D.O."/>
            <person name="Powell A.J."/>
            <person name="Tsang A."/>
            <person name="Grigoriev I.V."/>
        </authorList>
    </citation>
    <scope>NUCLEOTIDE SEQUENCE [LARGE SCALE GENOMIC DNA]</scope>
    <source>
        <strain evidence="3 4">CBS 494.80</strain>
    </source>
</reference>
<organism evidence="3 4">
    <name type="scientific">Oculimacula yallundae</name>
    <dbReference type="NCBI Taxonomy" id="86028"/>
    <lineage>
        <taxon>Eukaryota</taxon>
        <taxon>Fungi</taxon>
        <taxon>Dikarya</taxon>
        <taxon>Ascomycota</taxon>
        <taxon>Pezizomycotina</taxon>
        <taxon>Leotiomycetes</taxon>
        <taxon>Helotiales</taxon>
        <taxon>Ploettnerulaceae</taxon>
        <taxon>Oculimacula</taxon>
    </lineage>
</organism>
<sequence>MPSTATPGTAAIPLGPVGSQPVAAVVSGNNATVPTATSSAPPGVAQNSTTTSTPPRQRTFAAIWLPNLFQVVTLAIAVAFGSVGIWYMQRTDTMQNWTTKKDEWEYCDSQKDAAVLPPHCHNVLATPLEPRPYMALAKRVMLDLDTTMIKPLSLLDPTKTPRGMTIERFSAILLLLILPFFLLVLDASGSKNRLDALLKREHSRLAEEAVLQILRWEDLTRKNARKHLPDNTVMQLRRRVPSISEDSDGRNQRERIANLGLANLDLKYRVHFSMRTVVGSLVKNVLITELNEHMKVRSRQSQFRIKYRRLLRRLIENLMTKMDTNVILQKLRIEILCLYYRRPTAEVLLLFLFGNQPKFQADMTSKASPFEIALLLGKLASEEEIGYAKDHGIAFAITSDVSRTFRFSRFLSVGVGPTWSKRAPAVLVDPVVDSILDPQTKEHFSKFFKGSQPFKYFERSFRQLFWMDADRELEWNLLSDNSLEMIQVNKNWTVLI</sequence>
<name>A0ABR4CWW9_9HELO</name>
<protein>
    <submittedName>
        <fullName evidence="3">Uncharacterized protein</fullName>
    </submittedName>
</protein>
<keyword evidence="4" id="KW-1185">Reference proteome</keyword>
<proteinExistence type="predicted"/>
<feature type="transmembrane region" description="Helical" evidence="2">
    <location>
        <begin position="169"/>
        <end position="185"/>
    </location>
</feature>
<evidence type="ECO:0000256" key="2">
    <source>
        <dbReference type="SAM" id="Phobius"/>
    </source>
</evidence>
<feature type="transmembrane region" description="Helical" evidence="2">
    <location>
        <begin position="68"/>
        <end position="88"/>
    </location>
</feature>
<keyword evidence="2" id="KW-0472">Membrane</keyword>
<dbReference type="EMBL" id="JAZHXI010000002">
    <property type="protein sequence ID" value="KAL2074308.1"/>
    <property type="molecule type" value="Genomic_DNA"/>
</dbReference>
<dbReference type="Proteomes" id="UP001595075">
    <property type="component" value="Unassembled WGS sequence"/>
</dbReference>
<evidence type="ECO:0000313" key="4">
    <source>
        <dbReference type="Proteomes" id="UP001595075"/>
    </source>
</evidence>
<keyword evidence="2" id="KW-0812">Transmembrane</keyword>
<evidence type="ECO:0000256" key="1">
    <source>
        <dbReference type="SAM" id="MobiDB-lite"/>
    </source>
</evidence>
<feature type="region of interest" description="Disordered" evidence="1">
    <location>
        <begin position="33"/>
        <end position="54"/>
    </location>
</feature>
<accession>A0ABR4CWW9</accession>
<keyword evidence="2" id="KW-1133">Transmembrane helix</keyword>
<comment type="caution">
    <text evidence="3">The sequence shown here is derived from an EMBL/GenBank/DDBJ whole genome shotgun (WGS) entry which is preliminary data.</text>
</comment>
<gene>
    <name evidence="3" type="ORF">VTL71DRAFT_8086</name>
</gene>
<evidence type="ECO:0000313" key="3">
    <source>
        <dbReference type="EMBL" id="KAL2074308.1"/>
    </source>
</evidence>